<dbReference type="GO" id="GO:0102965">
    <property type="term" value="F:alcohol-forming long-chain fatty acyl-CoA reductase activity"/>
    <property type="evidence" value="ECO:0007669"/>
    <property type="project" value="UniProtKB-EC"/>
</dbReference>
<dbReference type="PANTHER" id="PTHR11011:SF45">
    <property type="entry name" value="FATTY ACYL-COA REDUCTASE CG8306-RELATED"/>
    <property type="match status" value="1"/>
</dbReference>
<comment type="subcellular location">
    <subcellularLocation>
        <location evidence="1">Membrane</location>
        <topology evidence="1">Multi-pass membrane protein</topology>
    </subcellularLocation>
</comment>
<dbReference type="GO" id="GO:0016020">
    <property type="term" value="C:membrane"/>
    <property type="evidence" value="ECO:0007669"/>
    <property type="project" value="UniProtKB-SubCell"/>
</dbReference>
<keyword evidence="4" id="KW-0812">Transmembrane</keyword>
<dbReference type="Gene3D" id="3.40.50.720">
    <property type="entry name" value="NAD(P)-binding Rossmann-like Domain"/>
    <property type="match status" value="1"/>
</dbReference>
<dbReference type="InterPro" id="IPR036291">
    <property type="entry name" value="NAD(P)-bd_dom_sf"/>
</dbReference>
<accession>A0A914ZAT6</accession>
<dbReference type="GO" id="GO:0035336">
    <property type="term" value="P:long-chain fatty-acyl-CoA metabolic process"/>
    <property type="evidence" value="ECO:0007669"/>
    <property type="project" value="TreeGrafter"/>
</dbReference>
<evidence type="ECO:0000256" key="8">
    <source>
        <dbReference type="ARBA" id="ARBA00052530"/>
    </source>
</evidence>
<sequence>MDNNNLKSVADIYKDQCVFVTGGSGFLGKVLVEKLLYSTNVKSIYVLIRPLKGHPAKERLEKMLHSPIYDRIRQSDDQLFHKLIAVSGDLMHEDLGLSQAETLELCENVSIVFHCAATVKFDDILRASVQMNLIGTRRLLALCHKMKNLISLVHASTAYANCNLPKTQEKVYTPPVQPKQIIQAIEWMPDDMINTVTPQLLGKRPNTYTFTKALAETQLLEDAKDLPVIIIRPSIIGAMWREPLPGWTDNLNGPTGIFTAVGKGVLTNMCGSGNSKADIIPVDIVSNMLIVAAAHRATTSYPEIPVLHCASGALNPLKWGYIVIFLQKFYALYPLDQCSRPPSTCFHTSRKLFLFNYYYKHYIPAQILDLAYRAAGKKPSFVRIYSKIWKMVETLHYFTTRGWEFESKNILTLWDSLNAEDQKVFNFDIRQVNWDDYLFDYVMGVKVYLLKESLDNLPAARANLAWLKQVNLYWNAGFWALLVRMFAWKRTRTQKWSMWFLGFMATHVFQNYDFRPAVHMKTLDEYKRTTTLVKSF</sequence>
<evidence type="ECO:0000256" key="9">
    <source>
        <dbReference type="RuleBase" id="RU363097"/>
    </source>
</evidence>
<evidence type="ECO:0000313" key="13">
    <source>
        <dbReference type="WBParaSite" id="PSU_v2.g9777.t1"/>
    </source>
</evidence>
<evidence type="ECO:0000256" key="1">
    <source>
        <dbReference type="ARBA" id="ARBA00004141"/>
    </source>
</evidence>
<evidence type="ECO:0000256" key="5">
    <source>
        <dbReference type="ARBA" id="ARBA00022989"/>
    </source>
</evidence>
<evidence type="ECO:0000313" key="12">
    <source>
        <dbReference type="Proteomes" id="UP000887577"/>
    </source>
</evidence>
<dbReference type="FunFam" id="3.40.50.720:FF:000143">
    <property type="entry name" value="Fatty acyl-CoA reductase"/>
    <property type="match status" value="1"/>
</dbReference>
<dbReference type="SUPFAM" id="SSF51735">
    <property type="entry name" value="NAD(P)-binding Rossmann-fold domains"/>
    <property type="match status" value="1"/>
</dbReference>
<keyword evidence="7" id="KW-0472">Membrane</keyword>
<dbReference type="EC" id="1.2.1.84" evidence="9"/>
<evidence type="ECO:0000256" key="3">
    <source>
        <dbReference type="ARBA" id="ARBA00022516"/>
    </source>
</evidence>
<keyword evidence="5" id="KW-1133">Transmembrane helix</keyword>
<keyword evidence="3 9" id="KW-0444">Lipid biosynthesis</keyword>
<name>A0A914ZAT6_9BILA</name>
<keyword evidence="6 9" id="KW-0443">Lipid metabolism</keyword>
<dbReference type="InterPro" id="IPR026055">
    <property type="entry name" value="FAR"/>
</dbReference>
<dbReference type="PANTHER" id="PTHR11011">
    <property type="entry name" value="MALE STERILITY PROTEIN 2-RELATED"/>
    <property type="match status" value="1"/>
</dbReference>
<dbReference type="Pfam" id="PF03015">
    <property type="entry name" value="Sterile"/>
    <property type="match status" value="1"/>
</dbReference>
<reference evidence="13" key="1">
    <citation type="submission" date="2022-11" db="UniProtKB">
        <authorList>
            <consortium name="WormBaseParasite"/>
        </authorList>
    </citation>
    <scope>IDENTIFICATION</scope>
</reference>
<keyword evidence="9" id="KW-0560">Oxidoreductase</keyword>
<evidence type="ECO:0000256" key="7">
    <source>
        <dbReference type="ARBA" id="ARBA00023136"/>
    </source>
</evidence>
<dbReference type="Pfam" id="PF07993">
    <property type="entry name" value="NAD_binding_4"/>
    <property type="match status" value="1"/>
</dbReference>
<dbReference type="GO" id="GO:0005777">
    <property type="term" value="C:peroxisome"/>
    <property type="evidence" value="ECO:0007669"/>
    <property type="project" value="TreeGrafter"/>
</dbReference>
<dbReference type="InterPro" id="IPR033640">
    <property type="entry name" value="FAR_C"/>
</dbReference>
<comment type="similarity">
    <text evidence="2 9">Belongs to the fatty acyl-CoA reductase family.</text>
</comment>
<dbReference type="WBParaSite" id="PSU_v2.g9777.t1">
    <property type="protein sequence ID" value="PSU_v2.g9777.t1"/>
    <property type="gene ID" value="PSU_v2.g9777"/>
</dbReference>
<dbReference type="Proteomes" id="UP000887577">
    <property type="component" value="Unplaced"/>
</dbReference>
<comment type="function">
    <text evidence="9">Catalyzes the reduction of fatty acyl-CoA to fatty alcohols.</text>
</comment>
<evidence type="ECO:0000256" key="6">
    <source>
        <dbReference type="ARBA" id="ARBA00023098"/>
    </source>
</evidence>
<organism evidence="12 13">
    <name type="scientific">Panagrolaimus superbus</name>
    <dbReference type="NCBI Taxonomy" id="310955"/>
    <lineage>
        <taxon>Eukaryota</taxon>
        <taxon>Metazoa</taxon>
        <taxon>Ecdysozoa</taxon>
        <taxon>Nematoda</taxon>
        <taxon>Chromadorea</taxon>
        <taxon>Rhabditida</taxon>
        <taxon>Tylenchina</taxon>
        <taxon>Panagrolaimomorpha</taxon>
        <taxon>Panagrolaimoidea</taxon>
        <taxon>Panagrolaimidae</taxon>
        <taxon>Panagrolaimus</taxon>
    </lineage>
</organism>
<dbReference type="InterPro" id="IPR013120">
    <property type="entry name" value="FAR_NAD-bd"/>
</dbReference>
<protein>
    <recommendedName>
        <fullName evidence="9">Fatty acyl-CoA reductase</fullName>
        <ecNumber evidence="9">1.2.1.84</ecNumber>
    </recommendedName>
</protein>
<evidence type="ECO:0000259" key="10">
    <source>
        <dbReference type="Pfam" id="PF03015"/>
    </source>
</evidence>
<evidence type="ECO:0000259" key="11">
    <source>
        <dbReference type="Pfam" id="PF07993"/>
    </source>
</evidence>
<evidence type="ECO:0000256" key="2">
    <source>
        <dbReference type="ARBA" id="ARBA00005928"/>
    </source>
</evidence>
<feature type="domain" description="Thioester reductase (TE)" evidence="11">
    <location>
        <begin position="20"/>
        <end position="288"/>
    </location>
</feature>
<dbReference type="AlphaFoldDB" id="A0A914ZAT6"/>
<evidence type="ECO:0000256" key="4">
    <source>
        <dbReference type="ARBA" id="ARBA00022692"/>
    </source>
</evidence>
<comment type="catalytic activity">
    <reaction evidence="8 9">
        <text>a long-chain fatty acyl-CoA + 2 NADPH + 2 H(+) = a long-chain primary fatty alcohol + 2 NADP(+) + CoA</text>
        <dbReference type="Rhea" id="RHEA:52716"/>
        <dbReference type="ChEBI" id="CHEBI:15378"/>
        <dbReference type="ChEBI" id="CHEBI:57287"/>
        <dbReference type="ChEBI" id="CHEBI:57783"/>
        <dbReference type="ChEBI" id="CHEBI:58349"/>
        <dbReference type="ChEBI" id="CHEBI:77396"/>
        <dbReference type="ChEBI" id="CHEBI:83139"/>
        <dbReference type="EC" id="1.2.1.84"/>
    </reaction>
</comment>
<feature type="domain" description="Fatty acyl-CoA reductase C-terminal" evidence="10">
    <location>
        <begin position="361"/>
        <end position="452"/>
    </location>
</feature>
<keyword evidence="12" id="KW-1185">Reference proteome</keyword>
<dbReference type="GO" id="GO:0080019">
    <property type="term" value="F:alcohol-forming very long-chain fatty acyl-CoA reductase activity"/>
    <property type="evidence" value="ECO:0007669"/>
    <property type="project" value="InterPro"/>
</dbReference>
<keyword evidence="9" id="KW-0521">NADP</keyword>
<dbReference type="CDD" id="cd09071">
    <property type="entry name" value="FAR_C"/>
    <property type="match status" value="1"/>
</dbReference>
<dbReference type="CDD" id="cd05236">
    <property type="entry name" value="FAR-N_SDR_e"/>
    <property type="match status" value="1"/>
</dbReference>
<proteinExistence type="inferred from homology"/>